<dbReference type="SUPFAM" id="SSF53597">
    <property type="entry name" value="Dihydrofolate reductase-like"/>
    <property type="match status" value="1"/>
</dbReference>
<dbReference type="PANTHER" id="PTHR48069:SF3">
    <property type="entry name" value="DIHYDROFOLATE REDUCTASE"/>
    <property type="match status" value="1"/>
</dbReference>
<evidence type="ECO:0000256" key="1">
    <source>
        <dbReference type="ARBA" id="ARBA00004903"/>
    </source>
</evidence>
<keyword evidence="6 7" id="KW-0560">Oxidoreductase</keyword>
<dbReference type="InterPro" id="IPR012259">
    <property type="entry name" value="DHFR"/>
</dbReference>
<sequence>MQRGFEQRLTLVAAMGTNRVIGADGDMPWHLSDDLKRFKALTTGGTMIMGRGTWDSIGRALPGRTTVVVTRDRTWSAPGAVVAHSLAEALAGAPDGELFVVGGGEIYAQTIDLADRLELTLVDQAPEGETVFPEVDPARWHETAREQRDGFAWVTYERS</sequence>
<keyword evidence="4 7" id="KW-0554">One-carbon metabolism</keyword>
<feature type="domain" description="DHFR" evidence="9">
    <location>
        <begin position="8"/>
        <end position="159"/>
    </location>
</feature>
<keyword evidence="10" id="KW-0418">Kinase</keyword>
<dbReference type="GO" id="GO:0004146">
    <property type="term" value="F:dihydrofolate reductase activity"/>
    <property type="evidence" value="ECO:0007669"/>
    <property type="project" value="UniProtKB-EC"/>
</dbReference>
<comment type="catalytic activity">
    <reaction evidence="7">
        <text>(6S)-5,6,7,8-tetrahydrofolate + NADP(+) = 7,8-dihydrofolate + NADPH + H(+)</text>
        <dbReference type="Rhea" id="RHEA:15009"/>
        <dbReference type="ChEBI" id="CHEBI:15378"/>
        <dbReference type="ChEBI" id="CHEBI:57451"/>
        <dbReference type="ChEBI" id="CHEBI:57453"/>
        <dbReference type="ChEBI" id="CHEBI:57783"/>
        <dbReference type="ChEBI" id="CHEBI:58349"/>
        <dbReference type="EC" id="1.5.1.3"/>
    </reaction>
</comment>
<dbReference type="EMBL" id="LAIR01000002">
    <property type="protein sequence ID" value="KNX39228.1"/>
    <property type="molecule type" value="Genomic_DNA"/>
</dbReference>
<reference evidence="11" key="1">
    <citation type="submission" date="2015-03" db="EMBL/GenBank/DDBJ databases">
        <title>Luteipulveratus halotolerans sp. nov., a novel actinobacterium (Dermacoccaceae) from Sarawak, Malaysia.</title>
        <authorList>
            <person name="Juboi H."/>
            <person name="Basik A."/>
            <person name="Shamsul S.S."/>
            <person name="Arnold P."/>
            <person name="Schmitt E.K."/>
            <person name="Sanglier J.-J."/>
            <person name="Yeo T."/>
        </authorList>
    </citation>
    <scope>NUCLEOTIDE SEQUENCE [LARGE SCALE GENOMIC DNA]</scope>
    <source>
        <strain evidence="11">C296001</strain>
    </source>
</reference>
<keyword evidence="5 7" id="KW-0521">NADP</keyword>
<dbReference type="GO" id="GO:0046655">
    <property type="term" value="P:folic acid metabolic process"/>
    <property type="evidence" value="ECO:0007669"/>
    <property type="project" value="TreeGrafter"/>
</dbReference>
<evidence type="ECO:0000256" key="3">
    <source>
        <dbReference type="ARBA" id="ARBA00012856"/>
    </source>
</evidence>
<dbReference type="PROSITE" id="PS00075">
    <property type="entry name" value="DHFR_1"/>
    <property type="match status" value="1"/>
</dbReference>
<comment type="similarity">
    <text evidence="2 7 8">Belongs to the dihydrofolate reductase family.</text>
</comment>
<keyword evidence="11" id="KW-1185">Reference proteome</keyword>
<evidence type="ECO:0000256" key="7">
    <source>
        <dbReference type="PIRNR" id="PIRNR000194"/>
    </source>
</evidence>
<name>A0A0L6CNW7_9MICO</name>
<dbReference type="GO" id="GO:0016301">
    <property type="term" value="F:kinase activity"/>
    <property type="evidence" value="ECO:0007669"/>
    <property type="project" value="UniProtKB-KW"/>
</dbReference>
<dbReference type="EC" id="1.5.1.3" evidence="3 7"/>
<organism evidence="10 11">
    <name type="scientific">Luteipulveratus halotolerans</name>
    <dbReference type="NCBI Taxonomy" id="1631356"/>
    <lineage>
        <taxon>Bacteria</taxon>
        <taxon>Bacillati</taxon>
        <taxon>Actinomycetota</taxon>
        <taxon>Actinomycetes</taxon>
        <taxon>Micrococcales</taxon>
        <taxon>Dermacoccaceae</taxon>
        <taxon>Luteipulveratus</taxon>
    </lineage>
</organism>
<keyword evidence="10" id="KW-0808">Transferase</keyword>
<dbReference type="GO" id="GO:0046654">
    <property type="term" value="P:tetrahydrofolate biosynthetic process"/>
    <property type="evidence" value="ECO:0007669"/>
    <property type="project" value="UniProtKB-UniPathway"/>
</dbReference>
<dbReference type="Pfam" id="PF00186">
    <property type="entry name" value="DHFR_1"/>
    <property type="match status" value="1"/>
</dbReference>
<dbReference type="InterPro" id="IPR001796">
    <property type="entry name" value="DHFR_dom"/>
</dbReference>
<dbReference type="STRING" id="1631356.VV01_05815"/>
<dbReference type="Proteomes" id="UP000037397">
    <property type="component" value="Unassembled WGS sequence"/>
</dbReference>
<comment type="caution">
    <text evidence="10">The sequence shown here is derived from an EMBL/GenBank/DDBJ whole genome shotgun (WGS) entry which is preliminary data.</text>
</comment>
<dbReference type="InterPro" id="IPR024072">
    <property type="entry name" value="DHFR-like_dom_sf"/>
</dbReference>
<dbReference type="PRINTS" id="PR00070">
    <property type="entry name" value="DHFR"/>
</dbReference>
<evidence type="ECO:0000256" key="4">
    <source>
        <dbReference type="ARBA" id="ARBA00022563"/>
    </source>
</evidence>
<dbReference type="CDD" id="cd00209">
    <property type="entry name" value="DHFR"/>
    <property type="match status" value="1"/>
</dbReference>
<evidence type="ECO:0000256" key="8">
    <source>
        <dbReference type="RuleBase" id="RU004474"/>
    </source>
</evidence>
<comment type="pathway">
    <text evidence="1 7">Cofactor biosynthesis; tetrahydrofolate biosynthesis; 5,6,7,8-tetrahydrofolate from 7,8-dihydrofolate: step 1/1.</text>
</comment>
<dbReference type="InterPro" id="IPR017925">
    <property type="entry name" value="DHFR_CS"/>
</dbReference>
<evidence type="ECO:0000256" key="6">
    <source>
        <dbReference type="ARBA" id="ARBA00023002"/>
    </source>
</evidence>
<evidence type="ECO:0000259" key="9">
    <source>
        <dbReference type="PROSITE" id="PS51330"/>
    </source>
</evidence>
<evidence type="ECO:0000256" key="5">
    <source>
        <dbReference type="ARBA" id="ARBA00022857"/>
    </source>
</evidence>
<dbReference type="UniPathway" id="UPA00077">
    <property type="reaction ID" value="UER00158"/>
</dbReference>
<dbReference type="AlphaFoldDB" id="A0A0L6CNW7"/>
<protein>
    <recommendedName>
        <fullName evidence="3 7">Dihydrofolate reductase</fullName>
        <ecNumber evidence="3 7">1.5.1.3</ecNumber>
    </recommendedName>
</protein>
<dbReference type="PATRIC" id="fig|1631356.3.peg.1108"/>
<dbReference type="GO" id="GO:0006730">
    <property type="term" value="P:one-carbon metabolic process"/>
    <property type="evidence" value="ECO:0007669"/>
    <property type="project" value="UniProtKB-KW"/>
</dbReference>
<evidence type="ECO:0000256" key="2">
    <source>
        <dbReference type="ARBA" id="ARBA00009539"/>
    </source>
</evidence>
<dbReference type="GO" id="GO:0046452">
    <property type="term" value="P:dihydrofolate metabolic process"/>
    <property type="evidence" value="ECO:0007669"/>
    <property type="project" value="TreeGrafter"/>
</dbReference>
<dbReference type="PIRSF" id="PIRSF000194">
    <property type="entry name" value="DHFR"/>
    <property type="match status" value="1"/>
</dbReference>
<dbReference type="Gene3D" id="3.40.430.10">
    <property type="entry name" value="Dihydrofolate Reductase, subunit A"/>
    <property type="match status" value="1"/>
</dbReference>
<gene>
    <name evidence="10" type="ORF">VV01_05815</name>
</gene>
<comment type="function">
    <text evidence="7">Key enzyme in folate metabolism. Catalyzes an essential reaction for de novo glycine and purine synthesis, and for DNA precursor synthesis.</text>
</comment>
<dbReference type="PANTHER" id="PTHR48069">
    <property type="entry name" value="DIHYDROFOLATE REDUCTASE"/>
    <property type="match status" value="1"/>
</dbReference>
<accession>A0A0L6CNW7</accession>
<dbReference type="PROSITE" id="PS51330">
    <property type="entry name" value="DHFR_2"/>
    <property type="match status" value="1"/>
</dbReference>
<evidence type="ECO:0000313" key="11">
    <source>
        <dbReference type="Proteomes" id="UP000037397"/>
    </source>
</evidence>
<proteinExistence type="inferred from homology"/>
<dbReference type="GO" id="GO:0050661">
    <property type="term" value="F:NADP binding"/>
    <property type="evidence" value="ECO:0007669"/>
    <property type="project" value="InterPro"/>
</dbReference>
<evidence type="ECO:0000313" key="10">
    <source>
        <dbReference type="EMBL" id="KNX39228.1"/>
    </source>
</evidence>
<dbReference type="GO" id="GO:0005829">
    <property type="term" value="C:cytosol"/>
    <property type="evidence" value="ECO:0007669"/>
    <property type="project" value="TreeGrafter"/>
</dbReference>